<name>A0AAU7KIM2_9GAMM</name>
<evidence type="ECO:0008006" key="2">
    <source>
        <dbReference type="Google" id="ProtNLM"/>
    </source>
</evidence>
<reference evidence="1" key="1">
    <citation type="submission" date="2022-06" db="EMBL/GenBank/DDBJ databases">
        <title>A novel DMS-producing enzyme.</title>
        <authorList>
            <person name="Zhang Y."/>
        </authorList>
    </citation>
    <scope>NUCLEOTIDE SEQUENCE</scope>
    <source>
        <strain evidence="1">RT37</strain>
    </source>
</reference>
<gene>
    <name evidence="1" type="ORF">NFG58_01115</name>
</gene>
<accession>A0AAU7KIM2</accession>
<proteinExistence type="predicted"/>
<sequence>MTKHTSRFKNPLCPRAFRLMLALLNAPRSREECDRLAPASNSPHYIGILKKRLNLELPCERVPFITRDGTKSWYGRYHATPADKAKMREYLANVKAANDAQEKAPKGRG</sequence>
<dbReference type="RefSeq" id="WP_348827426.1">
    <property type="nucleotide sequence ID" value="NZ_CP098827.1"/>
</dbReference>
<organism evidence="1">
    <name type="scientific">Halomonas sp. RT37</name>
    <dbReference type="NCBI Taxonomy" id="2950872"/>
    <lineage>
        <taxon>Bacteria</taxon>
        <taxon>Pseudomonadati</taxon>
        <taxon>Pseudomonadota</taxon>
        <taxon>Gammaproteobacteria</taxon>
        <taxon>Oceanospirillales</taxon>
        <taxon>Halomonadaceae</taxon>
        <taxon>Halomonas</taxon>
    </lineage>
</organism>
<dbReference type="AlphaFoldDB" id="A0AAU7KIM2"/>
<evidence type="ECO:0000313" key="1">
    <source>
        <dbReference type="EMBL" id="XBO71355.1"/>
    </source>
</evidence>
<dbReference type="EMBL" id="CP098827">
    <property type="protein sequence ID" value="XBO71355.1"/>
    <property type="molecule type" value="Genomic_DNA"/>
</dbReference>
<protein>
    <recommendedName>
        <fullName evidence="2">Winged helix-turn-helix domain-containing protein</fullName>
    </recommendedName>
</protein>